<dbReference type="EMBL" id="KK198754">
    <property type="protein sequence ID" value="KCW84233.1"/>
    <property type="molecule type" value="Genomic_DNA"/>
</dbReference>
<gene>
    <name evidence="1" type="ORF">EUGRSUZ_B01097</name>
</gene>
<dbReference type="AlphaFoldDB" id="A0A059D0G7"/>
<name>A0A059D0G7_EUCGR</name>
<evidence type="ECO:0000313" key="1">
    <source>
        <dbReference type="EMBL" id="KCW84233.1"/>
    </source>
</evidence>
<accession>A0A059D0G7</accession>
<reference evidence="1" key="1">
    <citation type="submission" date="2013-07" db="EMBL/GenBank/DDBJ databases">
        <title>The genome of Eucalyptus grandis.</title>
        <authorList>
            <person name="Schmutz J."/>
            <person name="Hayes R."/>
            <person name="Myburg A."/>
            <person name="Tuskan G."/>
            <person name="Grattapaglia D."/>
            <person name="Rokhsar D.S."/>
        </authorList>
    </citation>
    <scope>NUCLEOTIDE SEQUENCE</scope>
    <source>
        <tissue evidence="1">Leaf extractions</tissue>
    </source>
</reference>
<proteinExistence type="predicted"/>
<protein>
    <submittedName>
        <fullName evidence="1">Uncharacterized protein</fullName>
    </submittedName>
</protein>
<organism evidence="1">
    <name type="scientific">Eucalyptus grandis</name>
    <name type="common">Flooded gum</name>
    <dbReference type="NCBI Taxonomy" id="71139"/>
    <lineage>
        <taxon>Eukaryota</taxon>
        <taxon>Viridiplantae</taxon>
        <taxon>Streptophyta</taxon>
        <taxon>Embryophyta</taxon>
        <taxon>Tracheophyta</taxon>
        <taxon>Spermatophyta</taxon>
        <taxon>Magnoliopsida</taxon>
        <taxon>eudicotyledons</taxon>
        <taxon>Gunneridae</taxon>
        <taxon>Pentapetalae</taxon>
        <taxon>rosids</taxon>
        <taxon>malvids</taxon>
        <taxon>Myrtales</taxon>
        <taxon>Myrtaceae</taxon>
        <taxon>Myrtoideae</taxon>
        <taxon>Eucalypteae</taxon>
        <taxon>Eucalyptus</taxon>
    </lineage>
</organism>
<dbReference type="InParanoid" id="A0A059D0G7"/>
<sequence>MWCFPAFLNSHATRTRNALGGPLLYSHCSSMGMDNGPSDVQLAPCIRRYGISHVTPSVRVNPPFVIIRMDDREKPTTL</sequence>
<dbReference type="Gramene" id="KCW84233">
    <property type="protein sequence ID" value="KCW84233"/>
    <property type="gene ID" value="EUGRSUZ_B01097"/>
</dbReference>